<protein>
    <submittedName>
        <fullName evidence="1">Uncharacterized protein</fullName>
    </submittedName>
</protein>
<organism evidence="1 2">
    <name type="scientific">Algicella marina</name>
    <dbReference type="NCBI Taxonomy" id="2683284"/>
    <lineage>
        <taxon>Bacteria</taxon>
        <taxon>Pseudomonadati</taxon>
        <taxon>Pseudomonadota</taxon>
        <taxon>Alphaproteobacteria</taxon>
        <taxon>Rhodobacterales</taxon>
        <taxon>Paracoccaceae</taxon>
        <taxon>Algicella</taxon>
    </lineage>
</organism>
<evidence type="ECO:0000313" key="1">
    <source>
        <dbReference type="EMBL" id="QHQ35554.1"/>
    </source>
</evidence>
<evidence type="ECO:0000313" key="2">
    <source>
        <dbReference type="Proteomes" id="UP000464495"/>
    </source>
</evidence>
<gene>
    <name evidence="1" type="ORF">GO499_10360</name>
</gene>
<name>A0A6P1SXZ7_9RHOB</name>
<proteinExistence type="predicted"/>
<dbReference type="Proteomes" id="UP000464495">
    <property type="component" value="Chromosome"/>
</dbReference>
<reference evidence="1 2" key="1">
    <citation type="submission" date="2019-12" db="EMBL/GenBank/DDBJ databases">
        <title>Complete genome sequence of Algicella marina strain 9Alg 56(T) isolated from the red alga Tichocarpus crinitus.</title>
        <authorList>
            <person name="Kim S.-G."/>
            <person name="Nedashkovskaya O.I."/>
        </authorList>
    </citation>
    <scope>NUCLEOTIDE SEQUENCE [LARGE SCALE GENOMIC DNA]</scope>
    <source>
        <strain evidence="1 2">9Alg 56</strain>
    </source>
</reference>
<dbReference type="RefSeq" id="WP_161862114.1">
    <property type="nucleotide sequence ID" value="NZ_CP046620.1"/>
</dbReference>
<sequence>MIVRASEARRDTGSAEAVAALGAFEALLYSDTGGTDRHCPLVKAFLSDSGSSERQNTEQ</sequence>
<dbReference type="AlphaFoldDB" id="A0A6P1SXZ7"/>
<accession>A0A6P1SXZ7</accession>
<dbReference type="EMBL" id="CP046620">
    <property type="protein sequence ID" value="QHQ35554.1"/>
    <property type="molecule type" value="Genomic_DNA"/>
</dbReference>
<keyword evidence="2" id="KW-1185">Reference proteome</keyword>
<dbReference type="KEGG" id="amaq:GO499_10360"/>